<evidence type="ECO:0000256" key="3">
    <source>
        <dbReference type="SAM" id="MobiDB-lite"/>
    </source>
</evidence>
<evidence type="ECO:0000256" key="1">
    <source>
        <dbReference type="ARBA" id="ARBA00004123"/>
    </source>
</evidence>
<dbReference type="Gene3D" id="1.10.20.10">
    <property type="entry name" value="Histone, subunit A"/>
    <property type="match status" value="1"/>
</dbReference>
<dbReference type="Pfam" id="PF00808">
    <property type="entry name" value="CBFD_NFYB_HMF"/>
    <property type="match status" value="1"/>
</dbReference>
<feature type="region of interest" description="Disordered" evidence="3">
    <location>
        <begin position="171"/>
        <end position="230"/>
    </location>
</feature>
<dbReference type="InterPro" id="IPR050568">
    <property type="entry name" value="Transcr_DNA_Rep_Reg"/>
</dbReference>
<keyword evidence="2" id="KW-0539">Nucleus</keyword>
<dbReference type="PANTHER" id="PTHR10252">
    <property type="entry name" value="HISTONE-LIKE TRANSCRIPTION FACTOR CCAAT-RELATED"/>
    <property type="match status" value="1"/>
</dbReference>
<evidence type="ECO:0000313" key="6">
    <source>
        <dbReference type="Proteomes" id="UP000076727"/>
    </source>
</evidence>
<feature type="domain" description="Transcription factor CBF/NF-Y/archaeal histone" evidence="4">
    <location>
        <begin position="79"/>
        <end position="138"/>
    </location>
</feature>
<proteinExistence type="predicted"/>
<feature type="compositionally biased region" description="Acidic residues" evidence="3">
    <location>
        <begin position="21"/>
        <end position="44"/>
    </location>
</feature>
<dbReference type="GO" id="GO:0005634">
    <property type="term" value="C:nucleus"/>
    <property type="evidence" value="ECO:0007669"/>
    <property type="project" value="UniProtKB-SubCell"/>
</dbReference>
<dbReference type="InterPro" id="IPR003958">
    <property type="entry name" value="CBFA_NFYB_domain"/>
</dbReference>
<dbReference type="EMBL" id="KV429035">
    <property type="protein sequence ID" value="KZT73852.1"/>
    <property type="molecule type" value="Genomic_DNA"/>
</dbReference>
<reference evidence="5 6" key="1">
    <citation type="journal article" date="2016" name="Mol. Biol. Evol.">
        <title>Comparative Genomics of Early-Diverging Mushroom-Forming Fungi Provides Insights into the Origins of Lignocellulose Decay Capabilities.</title>
        <authorList>
            <person name="Nagy L.G."/>
            <person name="Riley R."/>
            <person name="Tritt A."/>
            <person name="Adam C."/>
            <person name="Daum C."/>
            <person name="Floudas D."/>
            <person name="Sun H."/>
            <person name="Yadav J.S."/>
            <person name="Pangilinan J."/>
            <person name="Larsson K.H."/>
            <person name="Matsuura K."/>
            <person name="Barry K."/>
            <person name="Labutti K."/>
            <person name="Kuo R."/>
            <person name="Ohm R.A."/>
            <person name="Bhattacharya S.S."/>
            <person name="Shirouzu T."/>
            <person name="Yoshinaga Y."/>
            <person name="Martin F.M."/>
            <person name="Grigoriev I.V."/>
            <person name="Hibbett D.S."/>
        </authorList>
    </citation>
    <scope>NUCLEOTIDE SEQUENCE [LARGE SCALE GENOMIC DNA]</scope>
    <source>
        <strain evidence="5 6">L-15889</strain>
    </source>
</reference>
<protein>
    <recommendedName>
        <fullName evidence="4">Transcription factor CBF/NF-Y/archaeal histone domain-containing protein</fullName>
    </recommendedName>
</protein>
<dbReference type="SUPFAM" id="SSF47113">
    <property type="entry name" value="Histone-fold"/>
    <property type="match status" value="1"/>
</dbReference>
<evidence type="ECO:0000313" key="5">
    <source>
        <dbReference type="EMBL" id="KZT73852.1"/>
    </source>
</evidence>
<name>A0A165TRV8_9APHY</name>
<feature type="region of interest" description="Disordered" evidence="3">
    <location>
        <begin position="1"/>
        <end position="63"/>
    </location>
</feature>
<accession>A0A165TRV8</accession>
<organism evidence="5 6">
    <name type="scientific">Daedalea quercina L-15889</name>
    <dbReference type="NCBI Taxonomy" id="1314783"/>
    <lineage>
        <taxon>Eukaryota</taxon>
        <taxon>Fungi</taxon>
        <taxon>Dikarya</taxon>
        <taxon>Basidiomycota</taxon>
        <taxon>Agaricomycotina</taxon>
        <taxon>Agaricomycetes</taxon>
        <taxon>Polyporales</taxon>
        <taxon>Fomitopsis</taxon>
    </lineage>
</organism>
<gene>
    <name evidence="5" type="ORF">DAEQUDRAFT_761809</name>
</gene>
<dbReference type="GO" id="GO:0046982">
    <property type="term" value="F:protein heterodimerization activity"/>
    <property type="evidence" value="ECO:0007669"/>
    <property type="project" value="InterPro"/>
</dbReference>
<dbReference type="InterPro" id="IPR009072">
    <property type="entry name" value="Histone-fold"/>
</dbReference>
<comment type="subcellular location">
    <subcellularLocation>
        <location evidence="1">Nucleus</location>
    </subcellularLocation>
</comment>
<keyword evidence="6" id="KW-1185">Reference proteome</keyword>
<dbReference type="OrthoDB" id="636685at2759"/>
<dbReference type="AlphaFoldDB" id="A0A165TRV8"/>
<dbReference type="STRING" id="1314783.A0A165TRV8"/>
<feature type="compositionally biased region" description="Basic and acidic residues" evidence="3">
    <location>
        <begin position="50"/>
        <end position="63"/>
    </location>
</feature>
<evidence type="ECO:0000259" key="4">
    <source>
        <dbReference type="Pfam" id="PF00808"/>
    </source>
</evidence>
<dbReference type="Proteomes" id="UP000076727">
    <property type="component" value="Unassembled WGS sequence"/>
</dbReference>
<sequence length="230" mass="25496">MADDATHTSPPDSPDVPLAGLEEDDGAQSEPIDVPDDLQDDEREDTQAVEPHEDSVLNKENRKREKMVFDAQRRPGKTHLPIARVQKVLKADRELPKVNKEVVFLVAAAAEEFTMRLAAAVERVVQRENRMTAQYKDVVSLSRRDEFVFMDEIIASIPSSQAKRKVNDLLEDGKESKRKKTKSGPAAAGPMDKFLGATTKRGSEEAESPPDESDVHFAMNEDGTMSIGPE</sequence>
<evidence type="ECO:0000256" key="2">
    <source>
        <dbReference type="ARBA" id="ARBA00023242"/>
    </source>
</evidence>
<dbReference type="PANTHER" id="PTHR10252:SF54">
    <property type="entry name" value="CHROMATIN ACCESSIBILITY COMPLEX PROTEIN 1"/>
    <property type="match status" value="1"/>
</dbReference>